<protein>
    <submittedName>
        <fullName evidence="2">Uncharacterized protein</fullName>
    </submittedName>
</protein>
<name>A0A9W9APC2_9AGAR</name>
<accession>A0A9W9APC2</accession>
<feature type="compositionally biased region" description="Polar residues" evidence="1">
    <location>
        <begin position="501"/>
        <end position="514"/>
    </location>
</feature>
<dbReference type="InterPro" id="IPR053221">
    <property type="entry name" value="Burnettramic_acid_biosynth"/>
</dbReference>
<comment type="caution">
    <text evidence="2">The sequence shown here is derived from an EMBL/GenBank/DDBJ whole genome shotgun (WGS) entry which is preliminary data.</text>
</comment>
<sequence>MSMPTPSTVEDTPTGTSSGVHLAHDADLLIRTYISSSLSLAQPPTGLPIPLPLCIPQVSVNPNDQSAFARGYNDTLKDVGIPQDVLLNFIDGLNMAIIASPPLRVVGMVGTIIGMVPYHWAMIAGTVISTAAGVATHVLSKTLTDRYLRAANLTLFKPRGLSVRLCTTTAMLALLTSSESKTRSKLNKFGRGVGSVLLKLPIPVINPIASTIIHAIADKPPTIAPSGREGDPINSPVLRRRVAMTNGLALPLKMDGLPPPAKPEGVVDTMASWGVKYDTARERLSEKNIERRRRALESIKQAGIEPPSRSMGLLGTGSLMSSRPGIRSPSASTGRSGSSSASSSSGFKSMASSAFNTVNDLRLQMEVRNERIEQQRNASIINSGRGNGGLGGLLGPKMTKMEQKVADADLLEHWGAEKFLWIVVMASDKGRVIVVNSSLAKFSSDSFDYTRIDEEIADISIAEDPANEEHIDDKTWRERMAFERDEMELEDFEESEHRQQQENSAGTQASGSRT</sequence>
<dbReference type="Proteomes" id="UP001150238">
    <property type="component" value="Unassembled WGS sequence"/>
</dbReference>
<feature type="compositionally biased region" description="Low complexity" evidence="1">
    <location>
        <begin position="328"/>
        <end position="346"/>
    </location>
</feature>
<evidence type="ECO:0000256" key="1">
    <source>
        <dbReference type="SAM" id="MobiDB-lite"/>
    </source>
</evidence>
<feature type="region of interest" description="Disordered" evidence="1">
    <location>
        <begin position="298"/>
        <end position="346"/>
    </location>
</feature>
<feature type="compositionally biased region" description="Acidic residues" evidence="1">
    <location>
        <begin position="485"/>
        <end position="494"/>
    </location>
</feature>
<dbReference type="PANTHER" id="PTHR38887:SF1">
    <property type="entry name" value="RAS MODIFICATION PROTEIN ERF4"/>
    <property type="match status" value="1"/>
</dbReference>
<evidence type="ECO:0000313" key="2">
    <source>
        <dbReference type="EMBL" id="KAJ4486557.1"/>
    </source>
</evidence>
<feature type="region of interest" description="Disordered" evidence="1">
    <location>
        <begin position="483"/>
        <end position="514"/>
    </location>
</feature>
<proteinExistence type="predicted"/>
<gene>
    <name evidence="2" type="ORF">C8J55DRAFT_487549</name>
</gene>
<dbReference type="EMBL" id="JANVFS010000010">
    <property type="protein sequence ID" value="KAJ4486557.1"/>
    <property type="molecule type" value="Genomic_DNA"/>
</dbReference>
<dbReference type="AlphaFoldDB" id="A0A9W9APC2"/>
<dbReference type="PANTHER" id="PTHR38887">
    <property type="entry name" value="CHROMOSOME 21, WHOLE GENOME SHOTGUN SEQUENCE"/>
    <property type="match status" value="1"/>
</dbReference>
<organism evidence="2 3">
    <name type="scientific">Lentinula lateritia</name>
    <dbReference type="NCBI Taxonomy" id="40482"/>
    <lineage>
        <taxon>Eukaryota</taxon>
        <taxon>Fungi</taxon>
        <taxon>Dikarya</taxon>
        <taxon>Basidiomycota</taxon>
        <taxon>Agaricomycotina</taxon>
        <taxon>Agaricomycetes</taxon>
        <taxon>Agaricomycetidae</taxon>
        <taxon>Agaricales</taxon>
        <taxon>Marasmiineae</taxon>
        <taxon>Omphalotaceae</taxon>
        <taxon>Lentinula</taxon>
    </lineage>
</organism>
<evidence type="ECO:0000313" key="3">
    <source>
        <dbReference type="Proteomes" id="UP001150238"/>
    </source>
</evidence>
<reference evidence="2" key="1">
    <citation type="submission" date="2022-08" db="EMBL/GenBank/DDBJ databases">
        <authorList>
            <consortium name="DOE Joint Genome Institute"/>
            <person name="Min B."/>
            <person name="Riley R."/>
            <person name="Sierra-Patev S."/>
            <person name="Naranjo-Ortiz M."/>
            <person name="Looney B."/>
            <person name="Konkel Z."/>
            <person name="Slot J.C."/>
            <person name="Sakamoto Y."/>
            <person name="Steenwyk J.L."/>
            <person name="Rokas A."/>
            <person name="Carro J."/>
            <person name="Camarero S."/>
            <person name="Ferreira P."/>
            <person name="Molpeceres G."/>
            <person name="Ruiz-Duenas F.J."/>
            <person name="Serrano A."/>
            <person name="Henrissat B."/>
            <person name="Drula E."/>
            <person name="Hughes K.W."/>
            <person name="Mata J.L."/>
            <person name="Ishikawa N.K."/>
            <person name="Vargas-Isla R."/>
            <person name="Ushijima S."/>
            <person name="Smith C.A."/>
            <person name="Ahrendt S."/>
            <person name="Andreopoulos W."/>
            <person name="He G."/>
            <person name="Labutti K."/>
            <person name="Lipzen A."/>
            <person name="Ng V."/>
            <person name="Sandor L."/>
            <person name="Barry K."/>
            <person name="Martinez A.T."/>
            <person name="Xiao Y."/>
            <person name="Gibbons J.G."/>
            <person name="Terashima K."/>
            <person name="Hibbett D.S."/>
            <person name="Grigoriev I.V."/>
        </authorList>
    </citation>
    <scope>NUCLEOTIDE SEQUENCE</scope>
    <source>
        <strain evidence="2">Sp2 HRB7682 ss15</strain>
    </source>
</reference>
<reference evidence="2" key="2">
    <citation type="journal article" date="2023" name="Proc. Natl. Acad. Sci. U.S.A.">
        <title>A global phylogenomic analysis of the shiitake genus Lentinula.</title>
        <authorList>
            <person name="Sierra-Patev S."/>
            <person name="Min B."/>
            <person name="Naranjo-Ortiz M."/>
            <person name="Looney B."/>
            <person name="Konkel Z."/>
            <person name="Slot J.C."/>
            <person name="Sakamoto Y."/>
            <person name="Steenwyk J.L."/>
            <person name="Rokas A."/>
            <person name="Carro J."/>
            <person name="Camarero S."/>
            <person name="Ferreira P."/>
            <person name="Molpeceres G."/>
            <person name="Ruiz-Duenas F.J."/>
            <person name="Serrano A."/>
            <person name="Henrissat B."/>
            <person name="Drula E."/>
            <person name="Hughes K.W."/>
            <person name="Mata J.L."/>
            <person name="Ishikawa N.K."/>
            <person name="Vargas-Isla R."/>
            <person name="Ushijima S."/>
            <person name="Smith C.A."/>
            <person name="Donoghue J."/>
            <person name="Ahrendt S."/>
            <person name="Andreopoulos W."/>
            <person name="He G."/>
            <person name="LaButti K."/>
            <person name="Lipzen A."/>
            <person name="Ng V."/>
            <person name="Riley R."/>
            <person name="Sandor L."/>
            <person name="Barry K."/>
            <person name="Martinez A.T."/>
            <person name="Xiao Y."/>
            <person name="Gibbons J.G."/>
            <person name="Terashima K."/>
            <person name="Grigoriev I.V."/>
            <person name="Hibbett D."/>
        </authorList>
    </citation>
    <scope>NUCLEOTIDE SEQUENCE</scope>
    <source>
        <strain evidence="2">Sp2 HRB7682 ss15</strain>
    </source>
</reference>